<protein>
    <submittedName>
        <fullName evidence="2">Pilus assembly protein</fullName>
    </submittedName>
</protein>
<evidence type="ECO:0000313" key="2">
    <source>
        <dbReference type="EMBL" id="MBA5638614.1"/>
    </source>
</evidence>
<evidence type="ECO:0000313" key="3">
    <source>
        <dbReference type="Proteomes" id="UP000534388"/>
    </source>
</evidence>
<evidence type="ECO:0000259" key="1">
    <source>
        <dbReference type="Pfam" id="PF07811"/>
    </source>
</evidence>
<keyword evidence="3" id="KW-1185">Reference proteome</keyword>
<gene>
    <name evidence="2" type="ORF">H3H37_16255</name>
</gene>
<name>A0A7W2EU37_9BURK</name>
<dbReference type="Proteomes" id="UP000534388">
    <property type="component" value="Unassembled WGS sequence"/>
</dbReference>
<reference evidence="2 3" key="1">
    <citation type="submission" date="2020-07" db="EMBL/GenBank/DDBJ databases">
        <title>Novel species isolated from subtropical streams in China.</title>
        <authorList>
            <person name="Lu H."/>
        </authorList>
    </citation>
    <scope>NUCLEOTIDE SEQUENCE [LARGE SCALE GENOMIC DNA]</scope>
    <source>
        <strain evidence="2 3">LX20W</strain>
    </source>
</reference>
<dbReference type="AlphaFoldDB" id="A0A7W2EU37"/>
<comment type="caution">
    <text evidence="2">The sequence shown here is derived from an EMBL/GenBank/DDBJ whole genome shotgun (WGS) entry which is preliminary data.</text>
</comment>
<proteinExistence type="predicted"/>
<accession>A0A7W2EU37</accession>
<feature type="domain" description="TadE-like" evidence="1">
    <location>
        <begin position="8"/>
        <end position="49"/>
    </location>
</feature>
<dbReference type="InterPro" id="IPR012495">
    <property type="entry name" value="TadE-like_dom"/>
</dbReference>
<organism evidence="2 3">
    <name type="scientific">Rugamonas brunnea</name>
    <dbReference type="NCBI Taxonomy" id="2758569"/>
    <lineage>
        <taxon>Bacteria</taxon>
        <taxon>Pseudomonadati</taxon>
        <taxon>Pseudomonadota</taxon>
        <taxon>Betaproteobacteria</taxon>
        <taxon>Burkholderiales</taxon>
        <taxon>Oxalobacteraceae</taxon>
        <taxon>Telluria group</taxon>
        <taxon>Rugamonas</taxon>
    </lineage>
</organism>
<dbReference type="EMBL" id="JACEZT010000010">
    <property type="protein sequence ID" value="MBA5638614.1"/>
    <property type="molecule type" value="Genomic_DNA"/>
</dbReference>
<sequence>MGMQRHKGAYIVELALVIPLFLLLVFGVLEISRAMYLFNTLEDVTRRVADLAANTNFTDESAKDTIRQIGIYRTTPGNLMLGSPITDAHIRIDYLAAVRDSDNNITLTEIPTGSLPACPVKNRIICMNDPHDPGCIRFVRVRMCDPNNTGACTPITYQTIVPLVDLALTIPTMMTITPAETLGFTPGMATCP</sequence>
<dbReference type="Pfam" id="PF07811">
    <property type="entry name" value="TadE"/>
    <property type="match status" value="1"/>
</dbReference>